<dbReference type="Proteomes" id="UP000541810">
    <property type="component" value="Unassembled WGS sequence"/>
</dbReference>
<reference evidence="1 2" key="1">
    <citation type="submission" date="2020-08" db="EMBL/GenBank/DDBJ databases">
        <title>Genomic Encyclopedia of Type Strains, Phase IV (KMG-IV): sequencing the most valuable type-strain genomes for metagenomic binning, comparative biology and taxonomic classification.</title>
        <authorList>
            <person name="Goeker M."/>
        </authorList>
    </citation>
    <scope>NUCLEOTIDE SEQUENCE [LARGE SCALE GENOMIC DNA]</scope>
    <source>
        <strain evidence="1 2">DSM 103725</strain>
    </source>
</reference>
<comment type="caution">
    <text evidence="1">The sequence shown here is derived from an EMBL/GenBank/DDBJ whole genome shotgun (WGS) entry which is preliminary data.</text>
</comment>
<gene>
    <name evidence="1" type="ORF">HNQ40_001975</name>
</gene>
<evidence type="ECO:0000313" key="2">
    <source>
        <dbReference type="Proteomes" id="UP000541810"/>
    </source>
</evidence>
<dbReference type="RefSeq" id="WP_184677704.1">
    <property type="nucleotide sequence ID" value="NZ_JACHGY010000001.1"/>
</dbReference>
<evidence type="ECO:0000313" key="1">
    <source>
        <dbReference type="EMBL" id="MBB6430169.1"/>
    </source>
</evidence>
<name>A0A7X0LKT1_9BACT</name>
<keyword evidence="2" id="KW-1185">Reference proteome</keyword>
<evidence type="ECO:0008006" key="3">
    <source>
        <dbReference type="Google" id="ProtNLM"/>
    </source>
</evidence>
<dbReference type="EMBL" id="JACHGY010000001">
    <property type="protein sequence ID" value="MBB6430169.1"/>
    <property type="molecule type" value="Genomic_DNA"/>
</dbReference>
<organism evidence="1 2">
    <name type="scientific">Algisphaera agarilytica</name>
    <dbReference type="NCBI Taxonomy" id="1385975"/>
    <lineage>
        <taxon>Bacteria</taxon>
        <taxon>Pseudomonadati</taxon>
        <taxon>Planctomycetota</taxon>
        <taxon>Phycisphaerae</taxon>
        <taxon>Phycisphaerales</taxon>
        <taxon>Phycisphaeraceae</taxon>
        <taxon>Algisphaera</taxon>
    </lineage>
</organism>
<protein>
    <recommendedName>
        <fullName evidence="3">Type I phosphodiesterase / nucleotide pyrophosphatase</fullName>
    </recommendedName>
</protein>
<proteinExistence type="predicted"/>
<dbReference type="AlphaFoldDB" id="A0A7X0LKT1"/>
<sequence>MTRLTLLLPVLVGLALCMGCVPGDRLHFPDAPTHTQGFETWYDTNRDDTPDFALAHNDEGRLESLAYDDDRDGQPDRLYRLADYDPDEVPHLIVLIDSIPYDALMRSLAQRPPSVWGAFHRPVKVIAPYPSMSAVCFSDILHAPPMPGAINKHYDPRPQHNGVNNLINKRLGGYRNPWQQRLHYNIDYSDNSSAWLKPRPWLGVEFERARQAFDASPDRTTIVYIATASAMIMKYGQPGLDETLNELERFLLQVMYERKGAVQITVMSDHGHNLAETAWIDVEEKLEQAGFRITDKLKQADDVFVEMDGLMTWFGVHTSQPEAVSEALLAEVPEIETIATMDGPDVVVRNVGGTARITMADQRLTYALQDGDPLDYGSELSNVPLSRDEWFERTADHLFPDAPARLWDAFHGQTRNNPQVMVTLRDGYCAGIEWFTWVIDPLSTHGGLNQVNSAAFLMTTKRPVEGPLRAAETMDAVEPGWVPPIVSPASE</sequence>
<accession>A0A7X0LKT1</accession>